<dbReference type="InterPro" id="IPR001940">
    <property type="entry name" value="Peptidase_S1C"/>
</dbReference>
<feature type="domain" description="TerD" evidence="2">
    <location>
        <begin position="63"/>
        <end position="153"/>
    </location>
</feature>
<gene>
    <name evidence="3" type="ORF">PZA18_23050</name>
</gene>
<sequence>MVELTAGANCTLSGPGCRFVLGADIKNVWEHAGIALLPLDEKRQPTGHAALLFAHQPWNSWQEVGADAGCSLQLDALPANTHFILLTVYLYGAAGAIRDLRELNLQVDDAIRYRLPVNDFGDAALVLAEFYRRGDQWKIRALAEGSAYGLAALGRRLGMEINDKHPDHSHNTASADDSAAQSSSDAPDHCEAASGTSFAVSSNHVLTCAHVIEDMRRFRITSLQGTYKAEPVVIDFKNDIALMRIDGAPPLQPVTFRDGPGISLGEPIITLGFPLAGLTGRGVQVTQGGVSALFGLHDDSRLLQFTAPIQPGSSGSPLFDMAGQVTGLVTSTITRAQNMNFAVKSSLLLSFLEAARVTPLRARDLPTKAPHELVRDIEASLWLLEVAV</sequence>
<dbReference type="InterPro" id="IPR009003">
    <property type="entry name" value="Peptidase_S1_PA"/>
</dbReference>
<evidence type="ECO:0000313" key="3">
    <source>
        <dbReference type="EMBL" id="MDK2126926.1"/>
    </source>
</evidence>
<evidence type="ECO:0000256" key="1">
    <source>
        <dbReference type="SAM" id="MobiDB-lite"/>
    </source>
</evidence>
<dbReference type="EMBL" id="JARRAF010000067">
    <property type="protein sequence ID" value="MDK2126926.1"/>
    <property type="molecule type" value="Genomic_DNA"/>
</dbReference>
<dbReference type="InterPro" id="IPR003325">
    <property type="entry name" value="TerD"/>
</dbReference>
<reference evidence="3" key="1">
    <citation type="submission" date="2023-03" db="EMBL/GenBank/DDBJ databases">
        <title>Chitinimonas shenzhenensis gen. nov., sp. nov., a novel member of family Burkholderiaceae isolated from activated sludge collected in Shen Zhen, China.</title>
        <authorList>
            <person name="Wang X."/>
        </authorList>
    </citation>
    <scope>NUCLEOTIDE SEQUENCE</scope>
    <source>
        <strain evidence="3">DQS-5</strain>
    </source>
</reference>
<evidence type="ECO:0000259" key="2">
    <source>
        <dbReference type="Pfam" id="PF02342"/>
    </source>
</evidence>
<proteinExistence type="predicted"/>
<dbReference type="PRINTS" id="PR00834">
    <property type="entry name" value="PROTEASES2C"/>
</dbReference>
<dbReference type="Gene3D" id="2.40.10.120">
    <property type="match status" value="1"/>
</dbReference>
<dbReference type="CDD" id="cd06974">
    <property type="entry name" value="TerD_like"/>
    <property type="match status" value="1"/>
</dbReference>
<dbReference type="Pfam" id="PF13365">
    <property type="entry name" value="Trypsin_2"/>
    <property type="match status" value="1"/>
</dbReference>
<feature type="region of interest" description="Disordered" evidence="1">
    <location>
        <begin position="161"/>
        <end position="193"/>
    </location>
</feature>
<feature type="compositionally biased region" description="Basic and acidic residues" evidence="1">
    <location>
        <begin position="161"/>
        <end position="170"/>
    </location>
</feature>
<name>A0ABT7E3P1_9NEIS</name>
<dbReference type="Gene3D" id="2.60.60.30">
    <property type="entry name" value="sav2460 like domains"/>
    <property type="match status" value="1"/>
</dbReference>
<dbReference type="Proteomes" id="UP001172778">
    <property type="component" value="Unassembled WGS sequence"/>
</dbReference>
<feature type="compositionally biased region" description="Low complexity" evidence="1">
    <location>
        <begin position="173"/>
        <end position="185"/>
    </location>
</feature>
<dbReference type="Pfam" id="PF02342">
    <property type="entry name" value="TerD"/>
    <property type="match status" value="1"/>
</dbReference>
<comment type="caution">
    <text evidence="3">The sequence shown here is derived from an EMBL/GenBank/DDBJ whole genome shotgun (WGS) entry which is preliminary data.</text>
</comment>
<organism evidence="3 4">
    <name type="scientific">Parachitinimonas caeni</name>
    <dbReference type="NCBI Taxonomy" id="3031301"/>
    <lineage>
        <taxon>Bacteria</taxon>
        <taxon>Pseudomonadati</taxon>
        <taxon>Pseudomonadota</taxon>
        <taxon>Betaproteobacteria</taxon>
        <taxon>Neisseriales</taxon>
        <taxon>Chitinibacteraceae</taxon>
        <taxon>Parachitinimonas</taxon>
    </lineage>
</organism>
<dbReference type="PANTHER" id="PTHR43019">
    <property type="entry name" value="SERINE ENDOPROTEASE DEGS"/>
    <property type="match status" value="1"/>
</dbReference>
<protein>
    <submittedName>
        <fullName evidence="3">Trypsin-like peptidase domain-containing protein</fullName>
    </submittedName>
</protein>
<dbReference type="SUPFAM" id="SSF50494">
    <property type="entry name" value="Trypsin-like serine proteases"/>
    <property type="match status" value="1"/>
</dbReference>
<evidence type="ECO:0000313" key="4">
    <source>
        <dbReference type="Proteomes" id="UP001172778"/>
    </source>
</evidence>
<accession>A0ABT7E3P1</accession>
<keyword evidence="4" id="KW-1185">Reference proteome</keyword>
<dbReference type="PANTHER" id="PTHR43019:SF23">
    <property type="entry name" value="PROTEASE DO-LIKE 5, CHLOROPLASTIC"/>
    <property type="match status" value="1"/>
</dbReference>
<dbReference type="RefSeq" id="WP_284103247.1">
    <property type="nucleotide sequence ID" value="NZ_JARRAF010000067.1"/>
</dbReference>